<dbReference type="AlphaFoldDB" id="A0A0H2RRL1"/>
<keyword evidence="1" id="KW-0175">Coiled coil</keyword>
<dbReference type="EMBL" id="KQ086139">
    <property type="protein sequence ID" value="KLO07446.1"/>
    <property type="molecule type" value="Genomic_DNA"/>
</dbReference>
<protein>
    <submittedName>
        <fullName evidence="2">Uncharacterized protein</fullName>
    </submittedName>
</protein>
<organism evidence="2 3">
    <name type="scientific">Schizopora paradoxa</name>
    <dbReference type="NCBI Taxonomy" id="27342"/>
    <lineage>
        <taxon>Eukaryota</taxon>
        <taxon>Fungi</taxon>
        <taxon>Dikarya</taxon>
        <taxon>Basidiomycota</taxon>
        <taxon>Agaricomycotina</taxon>
        <taxon>Agaricomycetes</taxon>
        <taxon>Hymenochaetales</taxon>
        <taxon>Schizoporaceae</taxon>
        <taxon>Schizopora</taxon>
    </lineage>
</organism>
<name>A0A0H2RRL1_9AGAM</name>
<proteinExistence type="predicted"/>
<dbReference type="OrthoDB" id="3058840at2759"/>
<sequence length="257" mass="30325">MSLRRPPLAYIHARRNGFDESDAAFPSQLDEKDGIDAQELAHFVMNNLGQPIPTLAEMKTALDAPKNATSLVQEINTLKKEQLEFEVFLREVSRANDGALDFYFQTDDLKYRENDDEWKEHYRRLEKFQRLNTQLEKTGFCDTLERSRYEYVRRLTELQKRRAEMEEREEMERRVREAQFPQSVREYHAMSSRAAQLRVARFLMADSSKQDQMSTQSGWAWRQTQPLIKEYTANEMFRGEVGELVQVNASRDPRSRA</sequence>
<feature type="coiled-coil region" evidence="1">
    <location>
        <begin position="148"/>
        <end position="175"/>
    </location>
</feature>
<evidence type="ECO:0000256" key="1">
    <source>
        <dbReference type="SAM" id="Coils"/>
    </source>
</evidence>
<gene>
    <name evidence="2" type="ORF">SCHPADRAFT_836717</name>
</gene>
<dbReference type="InParanoid" id="A0A0H2RRL1"/>
<evidence type="ECO:0000313" key="2">
    <source>
        <dbReference type="EMBL" id="KLO07446.1"/>
    </source>
</evidence>
<accession>A0A0H2RRL1</accession>
<dbReference type="Proteomes" id="UP000053477">
    <property type="component" value="Unassembled WGS sequence"/>
</dbReference>
<reference evidence="2 3" key="1">
    <citation type="submission" date="2015-04" db="EMBL/GenBank/DDBJ databases">
        <title>Complete genome sequence of Schizopora paradoxa KUC8140, a cosmopolitan wood degrader in East Asia.</title>
        <authorList>
            <consortium name="DOE Joint Genome Institute"/>
            <person name="Min B."/>
            <person name="Park H."/>
            <person name="Jang Y."/>
            <person name="Kim J.-J."/>
            <person name="Kim K.H."/>
            <person name="Pangilinan J."/>
            <person name="Lipzen A."/>
            <person name="Riley R."/>
            <person name="Grigoriev I.V."/>
            <person name="Spatafora J.W."/>
            <person name="Choi I.-G."/>
        </authorList>
    </citation>
    <scope>NUCLEOTIDE SEQUENCE [LARGE SCALE GENOMIC DNA]</scope>
    <source>
        <strain evidence="2 3">KUC8140</strain>
    </source>
</reference>
<evidence type="ECO:0000313" key="3">
    <source>
        <dbReference type="Proteomes" id="UP000053477"/>
    </source>
</evidence>
<keyword evidence="3" id="KW-1185">Reference proteome</keyword>